<gene>
    <name evidence="1" type="ORF">VOLCADRAFT_57409</name>
</gene>
<evidence type="ECO:0000313" key="1">
    <source>
        <dbReference type="EMBL" id="EFJ51203.1"/>
    </source>
</evidence>
<proteinExistence type="predicted"/>
<dbReference type="InterPro" id="IPR005560">
    <property type="entry name" value="Csp_YhjQ"/>
</dbReference>
<protein>
    <recommendedName>
        <fullName evidence="3">Ferredoxin</fullName>
    </recommendedName>
</protein>
<dbReference type="Pfam" id="PF03860">
    <property type="entry name" value="Csp"/>
    <property type="match status" value="1"/>
</dbReference>
<dbReference type="OrthoDB" id="10503138at2759"/>
<evidence type="ECO:0000313" key="2">
    <source>
        <dbReference type="Proteomes" id="UP000001058"/>
    </source>
</evidence>
<dbReference type="RefSeq" id="XP_002947670.1">
    <property type="nucleotide sequence ID" value="XM_002947624.1"/>
</dbReference>
<dbReference type="KEGG" id="vcn:VOLCADRAFT_57409"/>
<dbReference type="EMBL" id="GL378328">
    <property type="protein sequence ID" value="EFJ51203.1"/>
    <property type="molecule type" value="Genomic_DNA"/>
</dbReference>
<sequence>MKECIDNCRECERICLETIPYCLSKGVNFHYPLSGSQQQNCAAMCNVSARFMISRSRLHVRTCAVCREVCEACAEDCEGLMGADDECMRSCAEACRMCATTCADMATRRP</sequence>
<dbReference type="PANTHER" id="PTHR37310:SF1">
    <property type="entry name" value="CYTOPLASMIC PROTEIN"/>
    <property type="match status" value="1"/>
</dbReference>
<dbReference type="AlphaFoldDB" id="D8TMX2"/>
<accession>D8TMX2</accession>
<dbReference type="Gene3D" id="1.20.1270.360">
    <property type="match status" value="1"/>
</dbReference>
<name>D8TMX2_VOLCA</name>
<dbReference type="GeneID" id="9620557"/>
<organism evidence="2">
    <name type="scientific">Volvox carteri f. nagariensis</name>
    <dbReference type="NCBI Taxonomy" id="3068"/>
    <lineage>
        <taxon>Eukaryota</taxon>
        <taxon>Viridiplantae</taxon>
        <taxon>Chlorophyta</taxon>
        <taxon>core chlorophytes</taxon>
        <taxon>Chlorophyceae</taxon>
        <taxon>CS clade</taxon>
        <taxon>Chlamydomonadales</taxon>
        <taxon>Volvocaceae</taxon>
        <taxon>Volvox</taxon>
    </lineage>
</organism>
<dbReference type="InParanoid" id="D8TMX2"/>
<keyword evidence="2" id="KW-1185">Reference proteome</keyword>
<reference evidence="1 2" key="1">
    <citation type="journal article" date="2010" name="Science">
        <title>Genomic analysis of organismal complexity in the multicellular green alga Volvox carteri.</title>
        <authorList>
            <person name="Prochnik S.E."/>
            <person name="Umen J."/>
            <person name="Nedelcu A.M."/>
            <person name="Hallmann A."/>
            <person name="Miller S.M."/>
            <person name="Nishii I."/>
            <person name="Ferris P."/>
            <person name="Kuo A."/>
            <person name="Mitros T."/>
            <person name="Fritz-Laylin L.K."/>
            <person name="Hellsten U."/>
            <person name="Chapman J."/>
            <person name="Simakov O."/>
            <person name="Rensing S.A."/>
            <person name="Terry A."/>
            <person name="Pangilinan J."/>
            <person name="Kapitonov V."/>
            <person name="Jurka J."/>
            <person name="Salamov A."/>
            <person name="Shapiro H."/>
            <person name="Schmutz J."/>
            <person name="Grimwood J."/>
            <person name="Lindquist E."/>
            <person name="Lucas S."/>
            <person name="Grigoriev I.V."/>
            <person name="Schmitt R."/>
            <person name="Kirk D."/>
            <person name="Rokhsar D.S."/>
        </authorList>
    </citation>
    <scope>NUCLEOTIDE SEQUENCE [LARGE SCALE GENOMIC DNA]</scope>
    <source>
        <strain evidence="2">f. Nagariensis / Eve</strain>
    </source>
</reference>
<dbReference type="PANTHER" id="PTHR37310">
    <property type="entry name" value="CYTOPLASMIC PROTEIN-RELATED"/>
    <property type="match status" value="1"/>
</dbReference>
<dbReference type="Proteomes" id="UP000001058">
    <property type="component" value="Unassembled WGS sequence"/>
</dbReference>
<evidence type="ECO:0008006" key="3">
    <source>
        <dbReference type="Google" id="ProtNLM"/>
    </source>
</evidence>